<evidence type="ECO:0000313" key="3">
    <source>
        <dbReference type="EMBL" id="RXK35720.1"/>
    </source>
</evidence>
<sequence length="214" mass="23161">MRSFFLSLSLLIAPLTTALVIGQDDSSTLTERNTQNLWKLYSGPPACTDTNKRSHCTSIGKDCNQFCICIPWQGCGAAAEFFCLLEGGYLDDKCTCHKPTHRWHPRDLRCPSPLTACSLDATPSAHSSYECIDTTSTLDSCGGCVFQGQGQDCTSIEGADEVSCIKGSCQVSSCLRGWEVNGNGTSCERSDLGSVVSNGLRASWRVADRLRVQL</sequence>
<dbReference type="OrthoDB" id="439917at2759"/>
<dbReference type="EMBL" id="SDIL01000124">
    <property type="protein sequence ID" value="RXK35720.1"/>
    <property type="molecule type" value="Genomic_DNA"/>
</dbReference>
<feature type="chain" id="PRO_5020951678" description="Protein CPL1-like domain-containing protein" evidence="1">
    <location>
        <begin position="19"/>
        <end position="214"/>
    </location>
</feature>
<gene>
    <name evidence="3" type="ORF">M231_07009</name>
</gene>
<dbReference type="Proteomes" id="UP000289152">
    <property type="component" value="Unassembled WGS sequence"/>
</dbReference>
<dbReference type="PANTHER" id="PTHR35192:SF2">
    <property type="entry name" value="APPLE DOMAIN-CONTAINING PROTEIN"/>
    <property type="match status" value="1"/>
</dbReference>
<dbReference type="PANTHER" id="PTHR35192">
    <property type="entry name" value="PROTEIN, PUTATIVE-RELATED"/>
    <property type="match status" value="1"/>
</dbReference>
<dbReference type="InParanoid" id="A0A4V1M358"/>
<dbReference type="Pfam" id="PF21671">
    <property type="entry name" value="CPL1-like"/>
    <property type="match status" value="1"/>
</dbReference>
<evidence type="ECO:0000259" key="2">
    <source>
        <dbReference type="Pfam" id="PF21671"/>
    </source>
</evidence>
<dbReference type="InterPro" id="IPR038955">
    <property type="entry name" value="PriA/CPL1_fungi"/>
</dbReference>
<organism evidence="3 4">
    <name type="scientific">Tremella mesenterica</name>
    <name type="common">Jelly fungus</name>
    <dbReference type="NCBI Taxonomy" id="5217"/>
    <lineage>
        <taxon>Eukaryota</taxon>
        <taxon>Fungi</taxon>
        <taxon>Dikarya</taxon>
        <taxon>Basidiomycota</taxon>
        <taxon>Agaricomycotina</taxon>
        <taxon>Tremellomycetes</taxon>
        <taxon>Tremellales</taxon>
        <taxon>Tremellaceae</taxon>
        <taxon>Tremella</taxon>
    </lineage>
</organism>
<reference evidence="3 4" key="1">
    <citation type="submission" date="2016-06" db="EMBL/GenBank/DDBJ databases">
        <title>Evolution of pathogenesis and genome organization in the Tremellales.</title>
        <authorList>
            <person name="Cuomo C."/>
            <person name="Litvintseva A."/>
            <person name="Heitman J."/>
            <person name="Chen Y."/>
            <person name="Sun S."/>
            <person name="Springer D."/>
            <person name="Dromer F."/>
            <person name="Young S."/>
            <person name="Zeng Q."/>
            <person name="Chapman S."/>
            <person name="Gujja S."/>
            <person name="Saif S."/>
            <person name="Birren B."/>
        </authorList>
    </citation>
    <scope>NUCLEOTIDE SEQUENCE [LARGE SCALE GENOMIC DNA]</scope>
    <source>
        <strain evidence="3 4">ATCC 28783</strain>
    </source>
</reference>
<evidence type="ECO:0000313" key="4">
    <source>
        <dbReference type="Proteomes" id="UP000289152"/>
    </source>
</evidence>
<name>A0A4V1M358_TREME</name>
<keyword evidence="1" id="KW-0732">Signal</keyword>
<dbReference type="InterPro" id="IPR048661">
    <property type="entry name" value="CPL1-like"/>
</dbReference>
<accession>A0A4V1M358</accession>
<dbReference type="AlphaFoldDB" id="A0A4V1M358"/>
<evidence type="ECO:0000256" key="1">
    <source>
        <dbReference type="SAM" id="SignalP"/>
    </source>
</evidence>
<feature type="signal peptide" evidence="1">
    <location>
        <begin position="1"/>
        <end position="18"/>
    </location>
</feature>
<keyword evidence="4" id="KW-1185">Reference proteome</keyword>
<proteinExistence type="predicted"/>
<comment type="caution">
    <text evidence="3">The sequence shown here is derived from an EMBL/GenBank/DDBJ whole genome shotgun (WGS) entry which is preliminary data.</text>
</comment>
<dbReference type="VEuPathDB" id="FungiDB:TREMEDRAFT_60728"/>
<protein>
    <recommendedName>
        <fullName evidence="2">Protein CPL1-like domain-containing protein</fullName>
    </recommendedName>
</protein>
<feature type="domain" description="Protein CPL1-like" evidence="2">
    <location>
        <begin position="129"/>
        <end position="187"/>
    </location>
</feature>